<dbReference type="EMBL" id="JACHBR010000001">
    <property type="protein sequence ID" value="MBB5629002.1"/>
    <property type="molecule type" value="Genomic_DNA"/>
</dbReference>
<sequence length="49" mass="5759">MNLRQARTPALHLRHRWQTIEAIGHVVTQRCEMCARTRVRVRSGPLPVR</sequence>
<reference evidence="1 2" key="1">
    <citation type="submission" date="2020-08" db="EMBL/GenBank/DDBJ databases">
        <title>Sequencing the genomes of 1000 actinobacteria strains.</title>
        <authorList>
            <person name="Klenk H.-P."/>
        </authorList>
    </citation>
    <scope>NUCLEOTIDE SEQUENCE [LARGE SCALE GENOMIC DNA]</scope>
    <source>
        <strain evidence="1 2">DSM 45790</strain>
    </source>
</reference>
<evidence type="ECO:0000313" key="2">
    <source>
        <dbReference type="Proteomes" id="UP000588112"/>
    </source>
</evidence>
<organism evidence="1 2">
    <name type="scientific">Sphaerisporangium krabiense</name>
    <dbReference type="NCBI Taxonomy" id="763782"/>
    <lineage>
        <taxon>Bacteria</taxon>
        <taxon>Bacillati</taxon>
        <taxon>Actinomycetota</taxon>
        <taxon>Actinomycetes</taxon>
        <taxon>Streptosporangiales</taxon>
        <taxon>Streptosporangiaceae</taxon>
        <taxon>Sphaerisporangium</taxon>
    </lineage>
</organism>
<accession>A0A7W9DRU3</accession>
<dbReference type="AlphaFoldDB" id="A0A7W9DRU3"/>
<dbReference type="Proteomes" id="UP000588112">
    <property type="component" value="Unassembled WGS sequence"/>
</dbReference>
<keyword evidence="2" id="KW-1185">Reference proteome</keyword>
<evidence type="ECO:0000313" key="1">
    <source>
        <dbReference type="EMBL" id="MBB5629002.1"/>
    </source>
</evidence>
<name>A0A7W9DRU3_9ACTN</name>
<gene>
    <name evidence="1" type="ORF">BJ981_004701</name>
</gene>
<protein>
    <submittedName>
        <fullName evidence="1">Uncharacterized protein</fullName>
    </submittedName>
</protein>
<dbReference type="RefSeq" id="WP_184613816.1">
    <property type="nucleotide sequence ID" value="NZ_BOOS01000002.1"/>
</dbReference>
<proteinExistence type="predicted"/>
<comment type="caution">
    <text evidence="1">The sequence shown here is derived from an EMBL/GenBank/DDBJ whole genome shotgun (WGS) entry which is preliminary data.</text>
</comment>